<evidence type="ECO:0000256" key="9">
    <source>
        <dbReference type="ARBA" id="ARBA00023136"/>
    </source>
</evidence>
<evidence type="ECO:0000256" key="4">
    <source>
        <dbReference type="ARBA" id="ARBA00022496"/>
    </source>
</evidence>
<accession>A0A2K2FXK4</accession>
<evidence type="ECO:0000256" key="7">
    <source>
        <dbReference type="ARBA" id="ARBA00023065"/>
    </source>
</evidence>
<evidence type="ECO:0000256" key="11">
    <source>
        <dbReference type="PROSITE-ProRule" id="PRU01360"/>
    </source>
</evidence>
<dbReference type="Proteomes" id="UP000236327">
    <property type="component" value="Unassembled WGS sequence"/>
</dbReference>
<proteinExistence type="inferred from homology"/>
<evidence type="ECO:0000259" key="12">
    <source>
        <dbReference type="Pfam" id="PF00593"/>
    </source>
</evidence>
<comment type="similarity">
    <text evidence="11">Belongs to the TonB-dependent receptor family.</text>
</comment>
<dbReference type="Gene3D" id="2.40.170.20">
    <property type="entry name" value="TonB-dependent receptor, beta-barrel domain"/>
    <property type="match status" value="1"/>
</dbReference>
<dbReference type="PANTHER" id="PTHR32552">
    <property type="entry name" value="FERRICHROME IRON RECEPTOR-RELATED"/>
    <property type="match status" value="1"/>
</dbReference>
<keyword evidence="13" id="KW-0675">Receptor</keyword>
<name>A0A2K2FXK4_9SPHN</name>
<protein>
    <submittedName>
        <fullName evidence="13">TonB-dependent receptor</fullName>
    </submittedName>
</protein>
<evidence type="ECO:0000256" key="10">
    <source>
        <dbReference type="ARBA" id="ARBA00023237"/>
    </source>
</evidence>
<evidence type="ECO:0000256" key="8">
    <source>
        <dbReference type="ARBA" id="ARBA00023077"/>
    </source>
</evidence>
<feature type="domain" description="TonB-dependent receptor-like beta-barrel" evidence="12">
    <location>
        <begin position="82"/>
        <end position="538"/>
    </location>
</feature>
<evidence type="ECO:0000256" key="6">
    <source>
        <dbReference type="ARBA" id="ARBA00023004"/>
    </source>
</evidence>
<keyword evidence="7" id="KW-0406">Ion transport</keyword>
<sequence>MTRGPTDTLEMRVNGKVTSDDEVASSFSVSGPLTDTLGFIVSGSYSWWDGNVRNITLNKDVNSRKASSFRGKLKWEPSSDVAITLAANYNDGETHSGMPFINLADGALYRGRAGYTADVALPGITVGPNNQQVVDNVDSGTDYHGYGGYLRGEFGIGDMTLTSITSYDRFKLHDFVDQDQTVAPIDGNNIERGTFNSEMVTQEVRLQSPAEDKFRYTVGVYFADTSFNRPFYRGPEFSLAQWFATAKQRQIAGFVQADWELVQGLTLTGGARLQNEKVSYTFNDIYNGNGYWSGNASDTADTYKASVRYEFTPDISMFGTFATGYKGQTYDLSTGFNATRAAAGAIKPETSKDWELGLRSQFLDRAVTLNVTLFNTTYKNLQAQQIETIGDTQYFRLTNVGGLRTRGIETEIFLRPAQDLTLSAAGTYLDAKYTSFEGAACYVGQTEAQGCTGGSVKSQDLTGERLTSPTWNLQASADFTPALTDALRGVAQVGWQYQSATHANDPATQMDAFHIVNLGIGVRAEDKAWEVVAFVNNVFDQQYYATIINRASFFGNSAAANAILPRDFRRYGGVRFNLNF</sequence>
<dbReference type="GO" id="GO:0009279">
    <property type="term" value="C:cell outer membrane"/>
    <property type="evidence" value="ECO:0007669"/>
    <property type="project" value="UniProtKB-SubCell"/>
</dbReference>
<dbReference type="PANTHER" id="PTHR32552:SF81">
    <property type="entry name" value="TONB-DEPENDENT OUTER MEMBRANE RECEPTOR"/>
    <property type="match status" value="1"/>
</dbReference>
<keyword evidence="2 11" id="KW-0813">Transport</keyword>
<dbReference type="AlphaFoldDB" id="A0A2K2FXK4"/>
<evidence type="ECO:0000256" key="2">
    <source>
        <dbReference type="ARBA" id="ARBA00022448"/>
    </source>
</evidence>
<evidence type="ECO:0000313" key="13">
    <source>
        <dbReference type="EMBL" id="PNU03498.1"/>
    </source>
</evidence>
<gene>
    <name evidence="13" type="ORF">A8V01_07010</name>
</gene>
<evidence type="ECO:0000256" key="1">
    <source>
        <dbReference type="ARBA" id="ARBA00004571"/>
    </source>
</evidence>
<dbReference type="Pfam" id="PF00593">
    <property type="entry name" value="TonB_dep_Rec_b-barrel"/>
    <property type="match status" value="1"/>
</dbReference>
<keyword evidence="6" id="KW-0408">Iron</keyword>
<dbReference type="InterPro" id="IPR000531">
    <property type="entry name" value="Beta-barrel_TonB"/>
</dbReference>
<dbReference type="PROSITE" id="PS52016">
    <property type="entry name" value="TONB_DEPENDENT_REC_3"/>
    <property type="match status" value="1"/>
</dbReference>
<keyword evidence="14" id="KW-1185">Reference proteome</keyword>
<keyword evidence="3 11" id="KW-1134">Transmembrane beta strand</keyword>
<reference evidence="13 14" key="1">
    <citation type="submission" date="2016-05" db="EMBL/GenBank/DDBJ databases">
        <title>Complete genome sequence of Novosphingobium guangzhouense SA925(T).</title>
        <authorList>
            <person name="Sha S."/>
        </authorList>
    </citation>
    <scope>NUCLEOTIDE SEQUENCE [LARGE SCALE GENOMIC DNA]</scope>
    <source>
        <strain evidence="13 14">SA925</strain>
    </source>
</reference>
<keyword evidence="8" id="KW-0798">TonB box</keyword>
<comment type="caution">
    <text evidence="13">The sequence shown here is derived from an EMBL/GenBank/DDBJ whole genome shotgun (WGS) entry which is preliminary data.</text>
</comment>
<organism evidence="13 14">
    <name type="scientific">Novosphingobium guangzhouense</name>
    <dbReference type="NCBI Taxonomy" id="1850347"/>
    <lineage>
        <taxon>Bacteria</taxon>
        <taxon>Pseudomonadati</taxon>
        <taxon>Pseudomonadota</taxon>
        <taxon>Alphaproteobacteria</taxon>
        <taxon>Sphingomonadales</taxon>
        <taxon>Sphingomonadaceae</taxon>
        <taxon>Novosphingobium</taxon>
    </lineage>
</organism>
<keyword evidence="10 11" id="KW-0998">Cell outer membrane</keyword>
<evidence type="ECO:0000313" key="14">
    <source>
        <dbReference type="Proteomes" id="UP000236327"/>
    </source>
</evidence>
<dbReference type="SUPFAM" id="SSF56935">
    <property type="entry name" value="Porins"/>
    <property type="match status" value="1"/>
</dbReference>
<evidence type="ECO:0000256" key="5">
    <source>
        <dbReference type="ARBA" id="ARBA00022692"/>
    </source>
</evidence>
<comment type="subcellular location">
    <subcellularLocation>
        <location evidence="1 11">Cell outer membrane</location>
        <topology evidence="1 11">Multi-pass membrane protein</topology>
    </subcellularLocation>
</comment>
<keyword evidence="4" id="KW-0410">Iron transport</keyword>
<keyword evidence="9 11" id="KW-0472">Membrane</keyword>
<dbReference type="InterPro" id="IPR039426">
    <property type="entry name" value="TonB-dep_rcpt-like"/>
</dbReference>
<keyword evidence="5 11" id="KW-0812">Transmembrane</keyword>
<dbReference type="EMBL" id="LYMM01000051">
    <property type="protein sequence ID" value="PNU03498.1"/>
    <property type="molecule type" value="Genomic_DNA"/>
</dbReference>
<dbReference type="GO" id="GO:0006826">
    <property type="term" value="P:iron ion transport"/>
    <property type="evidence" value="ECO:0007669"/>
    <property type="project" value="UniProtKB-KW"/>
</dbReference>
<evidence type="ECO:0000256" key="3">
    <source>
        <dbReference type="ARBA" id="ARBA00022452"/>
    </source>
</evidence>
<dbReference type="InterPro" id="IPR036942">
    <property type="entry name" value="Beta-barrel_TonB_sf"/>
</dbReference>